<reference evidence="1" key="1">
    <citation type="submission" date="2021-06" db="EMBL/GenBank/DDBJ databases">
        <authorList>
            <person name="Kallberg Y."/>
            <person name="Tangrot J."/>
            <person name="Rosling A."/>
        </authorList>
    </citation>
    <scope>NUCLEOTIDE SEQUENCE</scope>
    <source>
        <strain evidence="1">IL203A</strain>
    </source>
</reference>
<sequence length="115" mass="13832">MILHLKTPTARHDGLYNSCEHLLVDKNGIVFVCSYGYYNNCYSRKYKYCIEFYKKRIYKNIQKFLTQIKKEANIFTKKDLDNDNNDIESNEEEFKEIKKVNISSRLIVKINQIEY</sequence>
<accession>A0ACA9KU63</accession>
<keyword evidence="2" id="KW-1185">Reference proteome</keyword>
<gene>
    <name evidence="1" type="ORF">DHETER_LOCUS2523</name>
</gene>
<name>A0ACA9KU63_9GLOM</name>
<evidence type="ECO:0000313" key="2">
    <source>
        <dbReference type="Proteomes" id="UP000789702"/>
    </source>
</evidence>
<proteinExistence type="predicted"/>
<comment type="caution">
    <text evidence="1">The sequence shown here is derived from an EMBL/GenBank/DDBJ whole genome shotgun (WGS) entry which is preliminary data.</text>
</comment>
<organism evidence="1 2">
    <name type="scientific">Dentiscutata heterogama</name>
    <dbReference type="NCBI Taxonomy" id="1316150"/>
    <lineage>
        <taxon>Eukaryota</taxon>
        <taxon>Fungi</taxon>
        <taxon>Fungi incertae sedis</taxon>
        <taxon>Mucoromycota</taxon>
        <taxon>Glomeromycotina</taxon>
        <taxon>Glomeromycetes</taxon>
        <taxon>Diversisporales</taxon>
        <taxon>Gigasporaceae</taxon>
        <taxon>Dentiscutata</taxon>
    </lineage>
</organism>
<evidence type="ECO:0000313" key="1">
    <source>
        <dbReference type="EMBL" id="CAG8490247.1"/>
    </source>
</evidence>
<dbReference type="Proteomes" id="UP000789702">
    <property type="component" value="Unassembled WGS sequence"/>
</dbReference>
<dbReference type="EMBL" id="CAJVPU010001864">
    <property type="protein sequence ID" value="CAG8490247.1"/>
    <property type="molecule type" value="Genomic_DNA"/>
</dbReference>
<protein>
    <submittedName>
        <fullName evidence="1">16495_t:CDS:1</fullName>
    </submittedName>
</protein>